<feature type="region of interest" description="Disordered" evidence="2">
    <location>
        <begin position="165"/>
        <end position="203"/>
    </location>
</feature>
<accession>A0AAF3FJC2</accession>
<protein>
    <submittedName>
        <fullName evidence="4">Uncharacterized protein</fullName>
    </submittedName>
</protein>
<keyword evidence="1" id="KW-0175">Coiled coil</keyword>
<dbReference type="WBParaSite" id="MBELARI_LOCUS7190">
    <property type="protein sequence ID" value="MBELARI_LOCUS7190"/>
    <property type="gene ID" value="MBELARI_LOCUS7190"/>
</dbReference>
<keyword evidence="3" id="KW-1185">Reference proteome</keyword>
<organism evidence="3 4">
    <name type="scientific">Mesorhabditis belari</name>
    <dbReference type="NCBI Taxonomy" id="2138241"/>
    <lineage>
        <taxon>Eukaryota</taxon>
        <taxon>Metazoa</taxon>
        <taxon>Ecdysozoa</taxon>
        <taxon>Nematoda</taxon>
        <taxon>Chromadorea</taxon>
        <taxon>Rhabditida</taxon>
        <taxon>Rhabditina</taxon>
        <taxon>Rhabditomorpha</taxon>
        <taxon>Rhabditoidea</taxon>
        <taxon>Rhabditidae</taxon>
        <taxon>Mesorhabditinae</taxon>
        <taxon>Mesorhabditis</taxon>
    </lineage>
</organism>
<feature type="compositionally biased region" description="Basic and acidic residues" evidence="2">
    <location>
        <begin position="229"/>
        <end position="259"/>
    </location>
</feature>
<proteinExistence type="predicted"/>
<sequence length="385" mass="43460">MTERTTTSTFSILRRTKQKLNDLSRFLTGTSSEPSGSSTGLKPIPKRRSREQQKQKQPVWCPIPSTSSTSSNTPGRRHHSLTSMKTYYAFGARSHSAGISGRSYSSYNIDTNPANDYESRRYTSRNYGYGYVPSTHIPRMTSTNLESSVESANGLIAKYCRSPTVSSISTGRTSGYGSGSSIGGSPNSSNSYRSASSSGSSIYSTMRNRETVEFKLPKISSITELRQALSEDRPRASRTRWTSEREERDEFPTNHLTLPEKTDRATSASLENLNQNSIEVDDLKKKNQFLEEEIARLKLLLRDKDRTEHELRRRLLEVEAEAKVWRTKCEHLQPKLIQITEPAFDRDLLEKLDSATEKLAKLNMAGDLRMLQAQMETALHEIQPQ</sequence>
<feature type="region of interest" description="Disordered" evidence="2">
    <location>
        <begin position="227"/>
        <end position="259"/>
    </location>
</feature>
<evidence type="ECO:0000256" key="1">
    <source>
        <dbReference type="SAM" id="Coils"/>
    </source>
</evidence>
<evidence type="ECO:0000313" key="4">
    <source>
        <dbReference type="WBParaSite" id="MBELARI_LOCUS7190"/>
    </source>
</evidence>
<feature type="compositionally biased region" description="Low complexity" evidence="2">
    <location>
        <begin position="28"/>
        <end position="40"/>
    </location>
</feature>
<dbReference type="AlphaFoldDB" id="A0AAF3FJC2"/>
<evidence type="ECO:0000256" key="2">
    <source>
        <dbReference type="SAM" id="MobiDB-lite"/>
    </source>
</evidence>
<feature type="coiled-coil region" evidence="1">
    <location>
        <begin position="273"/>
        <end position="321"/>
    </location>
</feature>
<feature type="region of interest" description="Disordered" evidence="2">
    <location>
        <begin position="23"/>
        <end position="79"/>
    </location>
</feature>
<feature type="compositionally biased region" description="Low complexity" evidence="2">
    <location>
        <begin position="183"/>
        <end position="203"/>
    </location>
</feature>
<dbReference type="Proteomes" id="UP000887575">
    <property type="component" value="Unassembled WGS sequence"/>
</dbReference>
<evidence type="ECO:0000313" key="3">
    <source>
        <dbReference type="Proteomes" id="UP000887575"/>
    </source>
</evidence>
<reference evidence="4" key="1">
    <citation type="submission" date="2024-02" db="UniProtKB">
        <authorList>
            <consortium name="WormBaseParasite"/>
        </authorList>
    </citation>
    <scope>IDENTIFICATION</scope>
</reference>
<name>A0AAF3FJC2_9BILA</name>